<reference evidence="2 3" key="1">
    <citation type="submission" date="2014-09" db="EMBL/GenBank/DDBJ databases">
        <authorList>
            <person name="Ellenberger Sabrina"/>
        </authorList>
    </citation>
    <scope>NUCLEOTIDE SEQUENCE [LARGE SCALE GENOMIC DNA]</scope>
    <source>
        <strain evidence="2 3">CBS 412.66</strain>
    </source>
</reference>
<keyword evidence="3" id="KW-1185">Reference proteome</keyword>
<dbReference type="AlphaFoldDB" id="A0A0B7MXR1"/>
<feature type="region of interest" description="Disordered" evidence="1">
    <location>
        <begin position="48"/>
        <end position="91"/>
    </location>
</feature>
<gene>
    <name evidence="2" type="primary">PARPA_01364.1 scaffold 1359</name>
</gene>
<evidence type="ECO:0000256" key="1">
    <source>
        <dbReference type="SAM" id="MobiDB-lite"/>
    </source>
</evidence>
<proteinExistence type="predicted"/>
<accession>A0A0B7MXR1</accession>
<sequence>MPSRFQEHFDIQQQDLFFCHRDFSDVDEEDLYRRQSLSTTIGSTTSTTSLHYTLSPSPSNGQCNLKRQSRVKTRRHANDNGSSSLTSSVSDSSIIRWCLKAKSKIIKLRH</sequence>
<dbReference type="OrthoDB" id="2250945at2759"/>
<dbReference type="Proteomes" id="UP000054107">
    <property type="component" value="Unassembled WGS sequence"/>
</dbReference>
<feature type="compositionally biased region" description="Low complexity" evidence="1">
    <location>
        <begin position="82"/>
        <end position="91"/>
    </location>
</feature>
<feature type="compositionally biased region" description="Low complexity" evidence="1">
    <location>
        <begin position="48"/>
        <end position="59"/>
    </location>
</feature>
<organism evidence="2 3">
    <name type="scientific">Parasitella parasitica</name>
    <dbReference type="NCBI Taxonomy" id="35722"/>
    <lineage>
        <taxon>Eukaryota</taxon>
        <taxon>Fungi</taxon>
        <taxon>Fungi incertae sedis</taxon>
        <taxon>Mucoromycota</taxon>
        <taxon>Mucoromycotina</taxon>
        <taxon>Mucoromycetes</taxon>
        <taxon>Mucorales</taxon>
        <taxon>Mucorineae</taxon>
        <taxon>Mucoraceae</taxon>
        <taxon>Parasitella</taxon>
    </lineage>
</organism>
<dbReference type="EMBL" id="LN719426">
    <property type="protein sequence ID" value="CEP08055.1"/>
    <property type="molecule type" value="Genomic_DNA"/>
</dbReference>
<evidence type="ECO:0000313" key="2">
    <source>
        <dbReference type="EMBL" id="CEP08055.1"/>
    </source>
</evidence>
<evidence type="ECO:0000313" key="3">
    <source>
        <dbReference type="Proteomes" id="UP000054107"/>
    </source>
</evidence>
<protein>
    <submittedName>
        <fullName evidence="2">Uncharacterized protein</fullName>
    </submittedName>
</protein>
<name>A0A0B7MXR1_9FUNG</name>